<dbReference type="InterPro" id="IPR021508">
    <property type="entry name" value="Gp17-like"/>
</dbReference>
<name>A0ABX7BSW6_9CAUL</name>
<evidence type="ECO:0000313" key="2">
    <source>
        <dbReference type="Proteomes" id="UP000595448"/>
    </source>
</evidence>
<organism evidence="1 2">
    <name type="scientific">Brevundimonas vitisensis</name>
    <dbReference type="NCBI Taxonomy" id="2800818"/>
    <lineage>
        <taxon>Bacteria</taxon>
        <taxon>Pseudomonadati</taxon>
        <taxon>Pseudomonadota</taxon>
        <taxon>Alphaproteobacteria</taxon>
        <taxon>Caulobacterales</taxon>
        <taxon>Caulobacteraceae</taxon>
        <taxon>Brevundimonas</taxon>
    </lineage>
</organism>
<reference evidence="1 2" key="1">
    <citation type="submission" date="2021-01" db="EMBL/GenBank/DDBJ databases">
        <title>Brevundimonas vitis sp. nov., an bacterium isolated from grape (Vitis vinifera).</title>
        <authorList>
            <person name="Jiang L."/>
            <person name="Lee J."/>
        </authorList>
    </citation>
    <scope>NUCLEOTIDE SEQUENCE [LARGE SCALE GENOMIC DNA]</scope>
    <source>
        <strain evidence="1 2">GRTSA-9</strain>
    </source>
</reference>
<dbReference type="Proteomes" id="UP000595448">
    <property type="component" value="Chromosome"/>
</dbReference>
<evidence type="ECO:0000313" key="1">
    <source>
        <dbReference type="EMBL" id="QQQ19833.1"/>
    </source>
</evidence>
<dbReference type="RefSeq" id="WP_201104277.1">
    <property type="nucleotide sequence ID" value="NZ_CP067977.1"/>
</dbReference>
<proteinExistence type="predicted"/>
<dbReference type="EMBL" id="CP067977">
    <property type="protein sequence ID" value="QQQ19833.1"/>
    <property type="molecule type" value="Genomic_DNA"/>
</dbReference>
<dbReference type="Gene3D" id="3.30.2000.30">
    <property type="match status" value="1"/>
</dbReference>
<accession>A0ABX7BSW6</accession>
<dbReference type="Pfam" id="PF11367">
    <property type="entry name" value="Tail_completion_gp17"/>
    <property type="match status" value="1"/>
</dbReference>
<gene>
    <name evidence="1" type="ORF">JIP62_07035</name>
</gene>
<keyword evidence="2" id="KW-1185">Reference proteome</keyword>
<dbReference type="InterPro" id="IPR053745">
    <property type="entry name" value="Viral_Tail_Comp_sf"/>
</dbReference>
<sequence length="139" mass="14666">MNPVRQGQVAMADRLLDTAAVTAIVGNTTDGRAVFAGDGFPDVYPRVTLDAPQWIKGLASCGRSGELIFTLHSWAQGPDSSLVAGDLADAVELALDEPLALAGWRVSSARFDGSRPVGDPSPGIEHFVSTYRLSVQRTA</sequence>
<protein>
    <submittedName>
        <fullName evidence="1">DUF3168 domain-containing protein</fullName>
    </submittedName>
</protein>